<keyword evidence="3" id="KW-1185">Reference proteome</keyword>
<dbReference type="Pfam" id="PF19054">
    <property type="entry name" value="DUF5753"/>
    <property type="match status" value="1"/>
</dbReference>
<dbReference type="Pfam" id="PF13560">
    <property type="entry name" value="HTH_31"/>
    <property type="match status" value="1"/>
</dbReference>
<proteinExistence type="predicted"/>
<reference evidence="2" key="1">
    <citation type="journal article" date="2014" name="Int. J. Syst. Evol. Microbiol.">
        <title>Complete genome sequence of Corynebacterium casei LMG S-19264T (=DSM 44701T), isolated from a smear-ripened cheese.</title>
        <authorList>
            <consortium name="US DOE Joint Genome Institute (JGI-PGF)"/>
            <person name="Walter F."/>
            <person name="Albersmeier A."/>
            <person name="Kalinowski J."/>
            <person name="Ruckert C."/>
        </authorList>
    </citation>
    <scope>NUCLEOTIDE SEQUENCE</scope>
    <source>
        <strain evidence="2">CGMCC 4.3508</strain>
    </source>
</reference>
<sequence>MTGGSTLPKRALGRELRRLRERREISQAAAARAIEVSPQTIGRMEDGHASRPTTLQVNGLCDAYQASDEERRFALDLLRELRATKLSGGGWWRAYADEIPRDFNHYLGLEAAAREMTSWQITLVPGLLQTPEYRRAIIWAAHPDWPTADVERRLALARQRRDKLSDNTFRLNVLLSEAALRHHVGGRAVMADQLLHLIRVSESPNISVRVVPFDSRSPIGLVVRSFVLLEFPVPSNTRIAEPPVAYVEGYTGDLYLERSGEVAQYRDAILDITRVALDEQGTRDLVESVVKEYQR</sequence>
<gene>
    <name evidence="2" type="ORF">GCM10011588_69760</name>
</gene>
<dbReference type="GO" id="GO:0003677">
    <property type="term" value="F:DNA binding"/>
    <property type="evidence" value="ECO:0007669"/>
    <property type="project" value="InterPro"/>
</dbReference>
<reference evidence="2" key="2">
    <citation type="submission" date="2020-09" db="EMBL/GenBank/DDBJ databases">
        <authorList>
            <person name="Sun Q."/>
            <person name="Zhou Y."/>
        </authorList>
    </citation>
    <scope>NUCLEOTIDE SEQUENCE</scope>
    <source>
        <strain evidence="2">CGMCC 4.3508</strain>
    </source>
</reference>
<dbReference type="SMART" id="SM00530">
    <property type="entry name" value="HTH_XRE"/>
    <property type="match status" value="1"/>
</dbReference>
<dbReference type="Proteomes" id="UP000638263">
    <property type="component" value="Unassembled WGS sequence"/>
</dbReference>
<comment type="caution">
    <text evidence="2">The sequence shown here is derived from an EMBL/GenBank/DDBJ whole genome shotgun (WGS) entry which is preliminary data.</text>
</comment>
<dbReference type="PROSITE" id="PS50943">
    <property type="entry name" value="HTH_CROC1"/>
    <property type="match status" value="1"/>
</dbReference>
<dbReference type="InterPro" id="IPR010982">
    <property type="entry name" value="Lambda_DNA-bd_dom_sf"/>
</dbReference>
<dbReference type="AlphaFoldDB" id="A0A917RXU4"/>
<dbReference type="InterPro" id="IPR001387">
    <property type="entry name" value="Cro/C1-type_HTH"/>
</dbReference>
<dbReference type="RefSeq" id="WP_063000879.1">
    <property type="nucleotide sequence ID" value="NZ_BMMH01000038.1"/>
</dbReference>
<accession>A0A917RXU4</accession>
<dbReference type="InterPro" id="IPR043917">
    <property type="entry name" value="DUF5753"/>
</dbReference>
<name>A0A917RXU4_9NOCA</name>
<evidence type="ECO:0000313" key="3">
    <source>
        <dbReference type="Proteomes" id="UP000638263"/>
    </source>
</evidence>
<dbReference type="Gene3D" id="1.10.260.40">
    <property type="entry name" value="lambda repressor-like DNA-binding domains"/>
    <property type="match status" value="1"/>
</dbReference>
<dbReference type="SUPFAM" id="SSF47413">
    <property type="entry name" value="lambda repressor-like DNA-binding domains"/>
    <property type="match status" value="1"/>
</dbReference>
<protein>
    <submittedName>
        <fullName evidence="2">Transcriptional regulator</fullName>
    </submittedName>
</protein>
<evidence type="ECO:0000259" key="1">
    <source>
        <dbReference type="PROSITE" id="PS50943"/>
    </source>
</evidence>
<dbReference type="EMBL" id="BMMH01000038">
    <property type="protein sequence ID" value="GGL45122.1"/>
    <property type="molecule type" value="Genomic_DNA"/>
</dbReference>
<feature type="domain" description="HTH cro/C1-type" evidence="1">
    <location>
        <begin position="16"/>
        <end position="71"/>
    </location>
</feature>
<evidence type="ECO:0000313" key="2">
    <source>
        <dbReference type="EMBL" id="GGL45122.1"/>
    </source>
</evidence>
<organism evidence="2 3">
    <name type="scientific">Nocardia jinanensis</name>
    <dbReference type="NCBI Taxonomy" id="382504"/>
    <lineage>
        <taxon>Bacteria</taxon>
        <taxon>Bacillati</taxon>
        <taxon>Actinomycetota</taxon>
        <taxon>Actinomycetes</taxon>
        <taxon>Mycobacteriales</taxon>
        <taxon>Nocardiaceae</taxon>
        <taxon>Nocardia</taxon>
    </lineage>
</organism>